<reference evidence="2 3" key="1">
    <citation type="submission" date="2019-02" db="EMBL/GenBank/DDBJ databases">
        <title>Deep-cultivation of Planctomycetes and their phenomic and genomic characterization uncovers novel biology.</title>
        <authorList>
            <person name="Wiegand S."/>
            <person name="Jogler M."/>
            <person name="Boedeker C."/>
            <person name="Pinto D."/>
            <person name="Vollmers J."/>
            <person name="Rivas-Marin E."/>
            <person name="Kohn T."/>
            <person name="Peeters S.H."/>
            <person name="Heuer A."/>
            <person name="Rast P."/>
            <person name="Oberbeckmann S."/>
            <person name="Bunk B."/>
            <person name="Jeske O."/>
            <person name="Meyerdierks A."/>
            <person name="Storesund J.E."/>
            <person name="Kallscheuer N."/>
            <person name="Luecker S."/>
            <person name="Lage O.M."/>
            <person name="Pohl T."/>
            <person name="Merkel B.J."/>
            <person name="Hornburger P."/>
            <person name="Mueller R.-W."/>
            <person name="Bruemmer F."/>
            <person name="Labrenz M."/>
            <person name="Spormann A.M."/>
            <person name="Op Den Camp H."/>
            <person name="Overmann J."/>
            <person name="Amann R."/>
            <person name="Jetten M.S.M."/>
            <person name="Mascher T."/>
            <person name="Medema M.H."/>
            <person name="Devos D.P."/>
            <person name="Kaster A.-K."/>
            <person name="Ovreas L."/>
            <person name="Rohde M."/>
            <person name="Galperin M.Y."/>
            <person name="Jogler C."/>
        </authorList>
    </citation>
    <scope>NUCLEOTIDE SEQUENCE [LARGE SCALE GENOMIC DNA]</scope>
    <source>
        <strain evidence="2 3">Pla108</strain>
    </source>
</reference>
<keyword evidence="3" id="KW-1185">Reference proteome</keyword>
<evidence type="ECO:0000259" key="1">
    <source>
        <dbReference type="Pfam" id="PF13271"/>
    </source>
</evidence>
<dbReference type="RefSeq" id="WP_146445302.1">
    <property type="nucleotide sequence ID" value="NZ_SJPR01000003.1"/>
</dbReference>
<dbReference type="AlphaFoldDB" id="A0A5C6ABI6"/>
<feature type="domain" description="DUF4062" evidence="1">
    <location>
        <begin position="9"/>
        <end position="102"/>
    </location>
</feature>
<comment type="caution">
    <text evidence="2">The sequence shown here is derived from an EMBL/GenBank/DDBJ whole genome shotgun (WGS) entry which is preliminary data.</text>
</comment>
<evidence type="ECO:0000313" key="3">
    <source>
        <dbReference type="Proteomes" id="UP000317421"/>
    </source>
</evidence>
<organism evidence="2 3">
    <name type="scientific">Botrimarina colliarenosi</name>
    <dbReference type="NCBI Taxonomy" id="2528001"/>
    <lineage>
        <taxon>Bacteria</taxon>
        <taxon>Pseudomonadati</taxon>
        <taxon>Planctomycetota</taxon>
        <taxon>Planctomycetia</taxon>
        <taxon>Pirellulales</taxon>
        <taxon>Lacipirellulaceae</taxon>
        <taxon>Botrimarina</taxon>
    </lineage>
</organism>
<accession>A0A5C6ABI6</accession>
<proteinExistence type="predicted"/>
<evidence type="ECO:0000313" key="2">
    <source>
        <dbReference type="EMBL" id="TWT96796.1"/>
    </source>
</evidence>
<dbReference type="Proteomes" id="UP000317421">
    <property type="component" value="Unassembled WGS sequence"/>
</dbReference>
<dbReference type="InterPro" id="IPR025139">
    <property type="entry name" value="DUF4062"/>
</dbReference>
<protein>
    <recommendedName>
        <fullName evidence="1">DUF4062 domain-containing protein</fullName>
    </recommendedName>
</protein>
<name>A0A5C6ABI6_9BACT</name>
<sequence>MAKSHTVLKVFIASPGDVCQEREVLTNVVSEFNVTWGDRQGVRLEVVKWETHSHPGFGEDAQDVINRQIGDEYDIFLGIMWGRYGTATGRGESGTEEEFNRAYDRLLNGDRVQVMFYFKDAGIPPSKLDGDQVLKIHAFKKRLAEECGGLFDVFETAEDFQTKVRIHLSKVVQDWLDANANAIDSKAVLKDDEGRAEMYNPLANLAALDDHDADEGILDLVDRGCDAMEEVVQIVSRMTSATVDLGEKFGQRTREAEAIRDATDRNSARRVANGAANDLEVFVKRMAVEIPEFYKQHSIFTDSFGSLSLSVEGELNDSVGDVESALEKIQEYRNEMSRSSGSLEYLQQSIYGMPRMTTVFNRSRRRAVAVMDDLLTQLRIASSQTRDIEKLLRRLLGSNFDRAQ</sequence>
<dbReference type="Pfam" id="PF13271">
    <property type="entry name" value="DUF4062"/>
    <property type="match status" value="1"/>
</dbReference>
<dbReference type="EMBL" id="SJPR01000003">
    <property type="protein sequence ID" value="TWT96796.1"/>
    <property type="molecule type" value="Genomic_DNA"/>
</dbReference>
<dbReference type="OrthoDB" id="9784936at2"/>
<gene>
    <name evidence="2" type="ORF">Pla108_25700</name>
</gene>